<evidence type="ECO:0000313" key="2">
    <source>
        <dbReference type="EMBL" id="SEF85857.1"/>
    </source>
</evidence>
<dbReference type="Proteomes" id="UP000236743">
    <property type="component" value="Unassembled WGS sequence"/>
</dbReference>
<accession>A0A1H5VH54</accession>
<dbReference type="AlphaFoldDB" id="A0A1H5VH54"/>
<protein>
    <submittedName>
        <fullName evidence="2">Nicotinamide-nucleotide amidase</fullName>
    </submittedName>
</protein>
<dbReference type="SUPFAM" id="SSF142433">
    <property type="entry name" value="CinA-like"/>
    <property type="match status" value="1"/>
</dbReference>
<dbReference type="InterPro" id="IPR036653">
    <property type="entry name" value="CinA-like_C"/>
</dbReference>
<gene>
    <name evidence="2" type="ORF">SAMN04488115_102284</name>
</gene>
<dbReference type="OrthoDB" id="9801454at2"/>
<dbReference type="EMBL" id="FNUY01000002">
    <property type="protein sequence ID" value="SEF85857.1"/>
    <property type="molecule type" value="Genomic_DNA"/>
</dbReference>
<organism evidence="2 3">
    <name type="scientific">Bosea lathyri</name>
    <dbReference type="NCBI Taxonomy" id="1036778"/>
    <lineage>
        <taxon>Bacteria</taxon>
        <taxon>Pseudomonadati</taxon>
        <taxon>Pseudomonadota</taxon>
        <taxon>Alphaproteobacteria</taxon>
        <taxon>Hyphomicrobiales</taxon>
        <taxon>Boseaceae</taxon>
        <taxon>Bosea</taxon>
    </lineage>
</organism>
<dbReference type="RefSeq" id="WP_103871528.1">
    <property type="nucleotide sequence ID" value="NZ_FNUY01000002.1"/>
</dbReference>
<keyword evidence="3" id="KW-1185">Reference proteome</keyword>
<feature type="domain" description="CinA C-terminal" evidence="1">
    <location>
        <begin position="8"/>
        <end position="160"/>
    </location>
</feature>
<sequence length="169" mass="16962">MFDAAITDLAVEVLDLCRARGLTVATIESCTGGLVAGALTAIPGSSDVVIGGLVTYSNAAKTALAGVSADLISQHGAVSEPVARAMAQGGALRLATRLAVAITGVAGPGGGSAEKPVGLVHFACAGGPAGLAHREERFGSLSRDEIRRLSVLIALEMLREAARACARSR</sequence>
<dbReference type="Pfam" id="PF02464">
    <property type="entry name" value="CinA"/>
    <property type="match status" value="1"/>
</dbReference>
<dbReference type="Gene3D" id="3.90.950.20">
    <property type="entry name" value="CinA-like"/>
    <property type="match status" value="1"/>
</dbReference>
<dbReference type="NCBIfam" id="TIGR00199">
    <property type="entry name" value="PncC_domain"/>
    <property type="match status" value="1"/>
</dbReference>
<proteinExistence type="predicted"/>
<name>A0A1H5VH54_9HYPH</name>
<evidence type="ECO:0000259" key="1">
    <source>
        <dbReference type="Pfam" id="PF02464"/>
    </source>
</evidence>
<reference evidence="2 3" key="1">
    <citation type="submission" date="2016-10" db="EMBL/GenBank/DDBJ databases">
        <authorList>
            <person name="de Groot N.N."/>
        </authorList>
    </citation>
    <scope>NUCLEOTIDE SEQUENCE [LARGE SCALE GENOMIC DNA]</scope>
    <source>
        <strain evidence="2 3">DSM 26656</strain>
    </source>
</reference>
<dbReference type="InterPro" id="IPR008136">
    <property type="entry name" value="CinA_C"/>
</dbReference>
<evidence type="ECO:0000313" key="3">
    <source>
        <dbReference type="Proteomes" id="UP000236743"/>
    </source>
</evidence>